<comment type="subcellular location">
    <subcellularLocation>
        <location evidence="1">Nucleus</location>
    </subcellularLocation>
</comment>
<keyword evidence="2" id="KW-0132">Cell division</keyword>
<keyword evidence="6" id="KW-0131">Cell cycle</keyword>
<dbReference type="InterPro" id="IPR010935">
    <property type="entry name" value="SMC_hinge"/>
</dbReference>
<evidence type="ECO:0000256" key="5">
    <source>
        <dbReference type="ARBA" id="ARBA00023242"/>
    </source>
</evidence>
<dbReference type="PIRSF" id="PIRSF005719">
    <property type="entry name" value="SMC"/>
    <property type="match status" value="1"/>
</dbReference>
<dbReference type="Pfam" id="PF06470">
    <property type="entry name" value="SMC_hinge"/>
    <property type="match status" value="1"/>
</dbReference>
<feature type="non-terminal residue" evidence="10">
    <location>
        <position position="1"/>
    </location>
</feature>
<keyword evidence="3" id="KW-0498">Mitosis</keyword>
<proteinExistence type="predicted"/>
<keyword evidence="11" id="KW-1185">Reference proteome</keyword>
<feature type="coiled-coil region" evidence="7">
    <location>
        <begin position="404"/>
        <end position="536"/>
    </location>
</feature>
<dbReference type="PANTHER" id="PTHR18937">
    <property type="entry name" value="STRUCTURAL MAINTENANCE OF CHROMOSOMES SMC FAMILY MEMBER"/>
    <property type="match status" value="1"/>
</dbReference>
<evidence type="ECO:0000259" key="9">
    <source>
        <dbReference type="SMART" id="SM00968"/>
    </source>
</evidence>
<gene>
    <name evidence="10" type="primary">SMC1_1</name>
    <name evidence="10" type="ORF">H4R20_005038</name>
</gene>
<dbReference type="Gene3D" id="1.20.1060.20">
    <property type="match status" value="1"/>
</dbReference>
<accession>A0A9W8LS84</accession>
<evidence type="ECO:0000313" key="10">
    <source>
        <dbReference type="EMBL" id="KAJ2797842.1"/>
    </source>
</evidence>
<dbReference type="OrthoDB" id="5575062at2759"/>
<evidence type="ECO:0000256" key="1">
    <source>
        <dbReference type="ARBA" id="ARBA00004123"/>
    </source>
</evidence>
<sequence length="888" mass="96173">AQDQQIRLLGEAARRAADRLASQQSQLAGLTSSEHAGMQQRQRAAADVAAAEAALQQVRRDGDAARAERGRLERVEAELHEKLSGVLARLAQARADQRESAREARLRDMVAALQRVFPGVHGRLAELCRPTQRKYDVGVATVLGRHMDAIVVDRQATALECIRHIKEQRAGQATFLPLDALQPPSSDRLRHTVRGARPATDVLQYDASVEAAVLHACGGALICDSLDAAKHACYELRVDAKAVTLDGSVIHRSGLITGGADSRGGQRAQAWEAAAIDGLRRARDRMAEELQTVARARRALASDDVLAAQLAGQQARHRVAREALEALDRRLQGAASERKHLERSIAECTPAVEHAEAELARATEARAAAAARIYAAARPLFAAFCQRLGIADLEAFERQQLPAAEAAEERRMQFRTQLARLDSQLAFERQQLDEVTAQLARQSQALADTRTSLAELQAALTAEQAEMSALVAQLDDLRNELTALNGKYGAASEDVHAAHQTLEHDRRELDALSKALAAKAAELERARAEKAAVLRKCKIEDIHVPLLRGSLQALPLDAAIGSAAAGPRLAESDFSQLSIGDTQASSASLDAAADDIVPDYSALPNHARAGVPAAVDQKFVEDIARLSVEIDALNPNPHARERLDAARVRLREIEAEHNAARQDARDAKAAFHAVRQRRHDAFMRCYNHLATAIDHAYKALTQSPLFPLGGTAYLALEDPESPYLAGVKYHAMPPLKRFRDMDQLSGGEKTVAALALLFSLQTFRPAPFFVLDEVDAALDLANVTKLANFLRENARELPGTDAPAESADEGDADAANTSHYALRQTPRAKKRAASPAAAAAAVNSASQFIVISLKQALFERAQSLVGIYRDQPQNSSRVLTLDLEKFSA</sequence>
<keyword evidence="5" id="KW-0539">Nucleus</keyword>
<evidence type="ECO:0000256" key="6">
    <source>
        <dbReference type="ARBA" id="ARBA00023306"/>
    </source>
</evidence>
<feature type="coiled-coil region" evidence="7">
    <location>
        <begin position="636"/>
        <end position="670"/>
    </location>
</feature>
<organism evidence="10 11">
    <name type="scientific">Coemansia guatemalensis</name>
    <dbReference type="NCBI Taxonomy" id="2761395"/>
    <lineage>
        <taxon>Eukaryota</taxon>
        <taxon>Fungi</taxon>
        <taxon>Fungi incertae sedis</taxon>
        <taxon>Zoopagomycota</taxon>
        <taxon>Kickxellomycotina</taxon>
        <taxon>Kickxellomycetes</taxon>
        <taxon>Kickxellales</taxon>
        <taxon>Kickxellaceae</taxon>
        <taxon>Coemansia</taxon>
    </lineage>
</organism>
<dbReference type="Pfam" id="PF02463">
    <property type="entry name" value="SMC_N"/>
    <property type="match status" value="1"/>
</dbReference>
<dbReference type="InterPro" id="IPR027417">
    <property type="entry name" value="P-loop_NTPase"/>
</dbReference>
<dbReference type="Proteomes" id="UP001140094">
    <property type="component" value="Unassembled WGS sequence"/>
</dbReference>
<dbReference type="Gene3D" id="3.30.70.1620">
    <property type="match status" value="1"/>
</dbReference>
<dbReference type="GO" id="GO:0007062">
    <property type="term" value="P:sister chromatid cohesion"/>
    <property type="evidence" value="ECO:0007669"/>
    <property type="project" value="TreeGrafter"/>
</dbReference>
<dbReference type="GO" id="GO:0005524">
    <property type="term" value="F:ATP binding"/>
    <property type="evidence" value="ECO:0007669"/>
    <property type="project" value="InterPro"/>
</dbReference>
<evidence type="ECO:0000256" key="2">
    <source>
        <dbReference type="ARBA" id="ARBA00022618"/>
    </source>
</evidence>
<evidence type="ECO:0000256" key="8">
    <source>
        <dbReference type="SAM" id="MobiDB-lite"/>
    </source>
</evidence>
<dbReference type="PANTHER" id="PTHR18937:SF12">
    <property type="entry name" value="STRUCTURAL MAINTENANCE OF CHROMOSOMES PROTEIN"/>
    <property type="match status" value="1"/>
</dbReference>
<evidence type="ECO:0000313" key="11">
    <source>
        <dbReference type="Proteomes" id="UP001140094"/>
    </source>
</evidence>
<comment type="caution">
    <text evidence="10">The sequence shown here is derived from an EMBL/GenBank/DDBJ whole genome shotgun (WGS) entry which is preliminary data.</text>
</comment>
<dbReference type="SUPFAM" id="SSF75553">
    <property type="entry name" value="Smc hinge domain"/>
    <property type="match status" value="1"/>
</dbReference>
<feature type="domain" description="SMC hinge" evidence="9">
    <location>
        <begin position="118"/>
        <end position="233"/>
    </location>
</feature>
<evidence type="ECO:0000256" key="3">
    <source>
        <dbReference type="ARBA" id="ARBA00022776"/>
    </source>
</evidence>
<dbReference type="InterPro" id="IPR036277">
    <property type="entry name" value="SMC_hinge_sf"/>
</dbReference>
<evidence type="ECO:0000256" key="7">
    <source>
        <dbReference type="SAM" id="Coils"/>
    </source>
</evidence>
<dbReference type="Gene3D" id="1.10.287.1490">
    <property type="match status" value="1"/>
</dbReference>
<name>A0A9W8LS84_9FUNG</name>
<dbReference type="SUPFAM" id="SSF52540">
    <property type="entry name" value="P-loop containing nucleoside triphosphate hydrolases"/>
    <property type="match status" value="1"/>
</dbReference>
<evidence type="ECO:0000256" key="4">
    <source>
        <dbReference type="ARBA" id="ARBA00023054"/>
    </source>
</evidence>
<dbReference type="GO" id="GO:0051301">
    <property type="term" value="P:cell division"/>
    <property type="evidence" value="ECO:0007669"/>
    <property type="project" value="UniProtKB-KW"/>
</dbReference>
<dbReference type="InterPro" id="IPR003395">
    <property type="entry name" value="RecF/RecN/SMC_N"/>
</dbReference>
<protein>
    <submittedName>
        <fullName evidence="10">Structural maintenance of chromosomes protein 1</fullName>
    </submittedName>
</protein>
<dbReference type="GO" id="GO:0005634">
    <property type="term" value="C:nucleus"/>
    <property type="evidence" value="ECO:0007669"/>
    <property type="project" value="UniProtKB-SubCell"/>
</dbReference>
<dbReference type="GO" id="GO:0016887">
    <property type="term" value="F:ATP hydrolysis activity"/>
    <property type="evidence" value="ECO:0007669"/>
    <property type="project" value="InterPro"/>
</dbReference>
<feature type="coiled-coil region" evidence="7">
    <location>
        <begin position="279"/>
        <end position="372"/>
    </location>
</feature>
<dbReference type="GO" id="GO:0003677">
    <property type="term" value="F:DNA binding"/>
    <property type="evidence" value="ECO:0007669"/>
    <property type="project" value="TreeGrafter"/>
</dbReference>
<dbReference type="AlphaFoldDB" id="A0A9W8LS84"/>
<dbReference type="Gene3D" id="3.40.50.300">
    <property type="entry name" value="P-loop containing nucleotide triphosphate hydrolases"/>
    <property type="match status" value="1"/>
</dbReference>
<feature type="compositionally biased region" description="Polar residues" evidence="8">
    <location>
        <begin position="21"/>
        <end position="34"/>
    </location>
</feature>
<dbReference type="SMART" id="SM00968">
    <property type="entry name" value="SMC_hinge"/>
    <property type="match status" value="1"/>
</dbReference>
<keyword evidence="4 7" id="KW-0175">Coiled coil</keyword>
<dbReference type="GO" id="GO:0008278">
    <property type="term" value="C:cohesin complex"/>
    <property type="evidence" value="ECO:0007669"/>
    <property type="project" value="TreeGrafter"/>
</dbReference>
<dbReference type="InterPro" id="IPR024704">
    <property type="entry name" value="SMC"/>
</dbReference>
<feature type="region of interest" description="Disordered" evidence="8">
    <location>
        <begin position="20"/>
        <end position="45"/>
    </location>
</feature>
<reference evidence="10" key="1">
    <citation type="submission" date="2022-07" db="EMBL/GenBank/DDBJ databases">
        <title>Phylogenomic reconstructions and comparative analyses of Kickxellomycotina fungi.</title>
        <authorList>
            <person name="Reynolds N.K."/>
            <person name="Stajich J.E."/>
            <person name="Barry K."/>
            <person name="Grigoriev I.V."/>
            <person name="Crous P."/>
            <person name="Smith M.E."/>
        </authorList>
    </citation>
    <scope>NUCLEOTIDE SEQUENCE</scope>
    <source>
        <strain evidence="10">NRRL 1565</strain>
    </source>
</reference>
<dbReference type="EMBL" id="JANBUO010001534">
    <property type="protein sequence ID" value="KAJ2797842.1"/>
    <property type="molecule type" value="Genomic_DNA"/>
</dbReference>